<evidence type="ECO:0000256" key="3">
    <source>
        <dbReference type="ARBA" id="ARBA00022768"/>
    </source>
</evidence>
<dbReference type="Gene3D" id="3.30.70.870">
    <property type="entry name" value="Elongation Factor G (Translational Gtpase), domain 3"/>
    <property type="match status" value="1"/>
</dbReference>
<dbReference type="AlphaFoldDB" id="A0A1G7CDZ8"/>
<dbReference type="Pfam" id="PF00009">
    <property type="entry name" value="GTP_EFTU"/>
    <property type="match status" value="1"/>
</dbReference>
<evidence type="ECO:0000313" key="9">
    <source>
        <dbReference type="EMBL" id="SDE37473.1"/>
    </source>
</evidence>
<keyword evidence="2" id="KW-0547">Nucleotide-binding</keyword>
<dbReference type="Gene3D" id="3.30.70.240">
    <property type="match status" value="1"/>
</dbReference>
<dbReference type="STRING" id="637679.GCA_001550055_03160"/>
<dbReference type="PANTHER" id="PTHR43261">
    <property type="entry name" value="TRANSLATION ELONGATION FACTOR G-RELATED"/>
    <property type="match status" value="1"/>
</dbReference>
<keyword evidence="10" id="KW-1185">Reference proteome</keyword>
<keyword evidence="5" id="KW-0342">GTP-binding</keyword>
<dbReference type="SMART" id="SM00838">
    <property type="entry name" value="EFG_C"/>
    <property type="match status" value="1"/>
</dbReference>
<dbReference type="InterPro" id="IPR035649">
    <property type="entry name" value="EFG_V"/>
</dbReference>
<sequence>MAKGTLHGPRVVALVGPYSSGKTTLLENILFLTETTRRRANGERVFGDDSVEAKALSMGVDTNIASVHYLDDRYIFLDCPGSIEFMQETRNALHAADVAVVVAEPEPAKIFALSPLLHELEAEGIPHLMFINKIDHSDVHIREIAAALDEVSALPAVLRHVPIRDGNDITGFVDLASKRAYNYGMDGSREIKDGAESILEQIAEDRFHMLETLADFHDDLMEELLEEVDPPSDEVFADLADDLKEGRIMPVLMGCATQAYGLKRLMKALRHEMPGFELASKRMMPKKTKEIAAYILKTRHLSHMGKLSFARVLKGSVTEGLHVDGNKISGLFRIAGTDLKKATMADVGDLVAVPRLDGVNTGETLGGKDAPMPEKLQPVYARAIEVSDRKNEAKLSEALTKLVEEDPSYEVEHNEDTGELLLWGQGEIHMRAAMIRLNDKYGVEVRFADPHVAYKETIRRNKVQHTRYKKQSGGHGQFGDVVIEVRPRSLGAGFEFQEKVTGGAVPKQYIPSVEAGVKEYLRQGPLGFPVVDVEVTLQDGQHHSVDSSDMAFKTAGRMAMADAMPECDPVLLEPIEHVRVMAPTSYMAKINGMISSRRGQIMGFDGRDGWPGWDQIDAKMPASEMQDLIIELRSLTQGVGTFEHKFDHLAELAGRQKDQVLKNHTVARRTG</sequence>
<dbReference type="GO" id="GO:0032790">
    <property type="term" value="P:ribosome disassembly"/>
    <property type="evidence" value="ECO:0007669"/>
    <property type="project" value="TreeGrafter"/>
</dbReference>
<dbReference type="Proteomes" id="UP000183685">
    <property type="component" value="Unassembled WGS sequence"/>
</dbReference>
<dbReference type="NCBIfam" id="NF009379">
    <property type="entry name" value="PRK12740.1-3"/>
    <property type="match status" value="1"/>
</dbReference>
<keyword evidence="3 9" id="KW-0251">Elongation factor</keyword>
<dbReference type="Pfam" id="PF00679">
    <property type="entry name" value="EFG_C"/>
    <property type="match status" value="1"/>
</dbReference>
<evidence type="ECO:0000259" key="7">
    <source>
        <dbReference type="SMART" id="SM00838"/>
    </source>
</evidence>
<evidence type="ECO:0000256" key="5">
    <source>
        <dbReference type="ARBA" id="ARBA00023134"/>
    </source>
</evidence>
<dbReference type="GO" id="GO:0005525">
    <property type="term" value="F:GTP binding"/>
    <property type="evidence" value="ECO:0007669"/>
    <property type="project" value="UniProtKB-KW"/>
</dbReference>
<dbReference type="SUPFAM" id="SSF52540">
    <property type="entry name" value="P-loop containing nucleoside triphosphate hydrolases"/>
    <property type="match status" value="1"/>
</dbReference>
<protein>
    <recommendedName>
        <fullName evidence="1">Elongation factor G</fullName>
    </recommendedName>
</protein>
<dbReference type="FunFam" id="3.30.70.240:FF:000001">
    <property type="entry name" value="Elongation factor G"/>
    <property type="match status" value="1"/>
</dbReference>
<dbReference type="InterPro" id="IPR035647">
    <property type="entry name" value="EFG_III/V"/>
</dbReference>
<dbReference type="Pfam" id="PF03764">
    <property type="entry name" value="EFG_IV"/>
    <property type="match status" value="1"/>
</dbReference>
<dbReference type="InterPro" id="IPR027417">
    <property type="entry name" value="P-loop_NTPase"/>
</dbReference>
<evidence type="ECO:0000256" key="1">
    <source>
        <dbReference type="ARBA" id="ARBA00017872"/>
    </source>
</evidence>
<reference evidence="9 10" key="1">
    <citation type="submission" date="2016-10" db="EMBL/GenBank/DDBJ databases">
        <authorList>
            <person name="de Groot N.N."/>
        </authorList>
    </citation>
    <scope>NUCLEOTIDE SEQUENCE [LARGE SCALE GENOMIC DNA]</scope>
    <source>
        <strain evidence="9 10">CGMCC 1.9109</strain>
    </source>
</reference>
<dbReference type="EMBL" id="FNAK01000006">
    <property type="protein sequence ID" value="SDE37473.1"/>
    <property type="molecule type" value="Genomic_DNA"/>
</dbReference>
<dbReference type="Gene3D" id="3.30.230.10">
    <property type="match status" value="1"/>
</dbReference>
<dbReference type="PANTHER" id="PTHR43261:SF7">
    <property type="entry name" value="ELONGATION FACTOR G-LIKE PROTEIN"/>
    <property type="match status" value="1"/>
</dbReference>
<dbReference type="InterPro" id="IPR000640">
    <property type="entry name" value="EFG_V-like"/>
</dbReference>
<dbReference type="SUPFAM" id="SSF54211">
    <property type="entry name" value="Ribosomal protein S5 domain 2-like"/>
    <property type="match status" value="1"/>
</dbReference>
<evidence type="ECO:0000259" key="8">
    <source>
        <dbReference type="SMART" id="SM00889"/>
    </source>
</evidence>
<evidence type="ECO:0000256" key="4">
    <source>
        <dbReference type="ARBA" id="ARBA00022917"/>
    </source>
</evidence>
<dbReference type="InterPro" id="IPR005517">
    <property type="entry name" value="Transl_elong_EFG/EF2_IV"/>
</dbReference>
<dbReference type="FunFam" id="3.30.230.10:FF:000003">
    <property type="entry name" value="Elongation factor G"/>
    <property type="match status" value="1"/>
</dbReference>
<dbReference type="Gene3D" id="3.40.50.300">
    <property type="entry name" value="P-loop containing nucleotide triphosphate hydrolases"/>
    <property type="match status" value="1"/>
</dbReference>
<dbReference type="GO" id="GO:0003924">
    <property type="term" value="F:GTPase activity"/>
    <property type="evidence" value="ECO:0007669"/>
    <property type="project" value="InterPro"/>
</dbReference>
<feature type="domain" description="Elongation factor EFG" evidence="7">
    <location>
        <begin position="570"/>
        <end position="660"/>
    </location>
</feature>
<dbReference type="RefSeq" id="WP_068306877.1">
    <property type="nucleotide sequence ID" value="NZ_FNAK01000006.1"/>
</dbReference>
<evidence type="ECO:0000313" key="10">
    <source>
        <dbReference type="Proteomes" id="UP000183685"/>
    </source>
</evidence>
<accession>A0A1G7CDZ8</accession>
<organism evidence="9 10">
    <name type="scientific">Kordiimonas lacus</name>
    <dbReference type="NCBI Taxonomy" id="637679"/>
    <lineage>
        <taxon>Bacteria</taxon>
        <taxon>Pseudomonadati</taxon>
        <taxon>Pseudomonadota</taxon>
        <taxon>Alphaproteobacteria</taxon>
        <taxon>Kordiimonadales</taxon>
        <taxon>Kordiimonadaceae</taxon>
        <taxon>Kordiimonas</taxon>
    </lineage>
</organism>
<name>A0A1G7CDZ8_9PROT</name>
<proteinExistence type="predicted"/>
<dbReference type="SUPFAM" id="SSF54980">
    <property type="entry name" value="EF-G C-terminal domain-like"/>
    <property type="match status" value="2"/>
</dbReference>
<dbReference type="InterPro" id="IPR047872">
    <property type="entry name" value="EFG_IV"/>
</dbReference>
<dbReference type="InterPro" id="IPR000795">
    <property type="entry name" value="T_Tr_GTP-bd_dom"/>
</dbReference>
<dbReference type="CDD" id="cd03713">
    <property type="entry name" value="EFG_mtEFG_C"/>
    <property type="match status" value="1"/>
</dbReference>
<dbReference type="InterPro" id="IPR009000">
    <property type="entry name" value="Transl_B-barrel_sf"/>
</dbReference>
<dbReference type="InterPro" id="IPR041095">
    <property type="entry name" value="EFG_II"/>
</dbReference>
<dbReference type="FunFam" id="3.30.70.870:FF:000002">
    <property type="entry name" value="Translation elongation factor 2"/>
    <property type="match status" value="1"/>
</dbReference>
<dbReference type="InterPro" id="IPR014721">
    <property type="entry name" value="Ribsml_uS5_D2-typ_fold_subgr"/>
</dbReference>
<feature type="domain" description="Translation elongation factor EFG/EF2" evidence="8">
    <location>
        <begin position="451"/>
        <end position="568"/>
    </location>
</feature>
<dbReference type="Pfam" id="PF14492">
    <property type="entry name" value="EFG_III"/>
    <property type="match status" value="1"/>
</dbReference>
<dbReference type="CDD" id="cd01434">
    <property type="entry name" value="EFG_mtEFG1_IV"/>
    <property type="match status" value="1"/>
</dbReference>
<dbReference type="SMART" id="SM00889">
    <property type="entry name" value="EFG_IV"/>
    <property type="match status" value="1"/>
</dbReference>
<comment type="function">
    <text evidence="6">Catalyzes the GTP-dependent ribosomal translocation step during translation elongation. During this step, the ribosome changes from the pre-translocational (PRE) to the post-translocational (POST) state as the newly formed A-site-bound peptidyl-tRNA and P-site-bound deacylated tRNA move to the P and E sites, respectively. Catalyzes the coordinated movement of the two tRNA molecules, the mRNA and conformational changes in the ribosome.</text>
</comment>
<dbReference type="Gene3D" id="2.40.30.10">
    <property type="entry name" value="Translation factors"/>
    <property type="match status" value="1"/>
</dbReference>
<keyword evidence="4" id="KW-0648">Protein biosynthesis</keyword>
<dbReference type="GO" id="GO:0097216">
    <property type="term" value="F:guanosine tetraphosphate binding"/>
    <property type="evidence" value="ECO:0007669"/>
    <property type="project" value="UniProtKB-ARBA"/>
</dbReference>
<dbReference type="SUPFAM" id="SSF50447">
    <property type="entry name" value="Translation proteins"/>
    <property type="match status" value="1"/>
</dbReference>
<evidence type="ECO:0000256" key="2">
    <source>
        <dbReference type="ARBA" id="ARBA00022741"/>
    </source>
</evidence>
<dbReference type="GO" id="GO:0003746">
    <property type="term" value="F:translation elongation factor activity"/>
    <property type="evidence" value="ECO:0007669"/>
    <property type="project" value="UniProtKB-KW"/>
</dbReference>
<evidence type="ECO:0000256" key="6">
    <source>
        <dbReference type="ARBA" id="ARBA00024731"/>
    </source>
</evidence>
<dbReference type="InterPro" id="IPR020568">
    <property type="entry name" value="Ribosomal_Su5_D2-typ_SF"/>
</dbReference>
<gene>
    <name evidence="9" type="ORF">SAMN04488071_2761</name>
</gene>
<dbReference type="OrthoDB" id="9802948at2"/>